<feature type="transmembrane region" description="Helical" evidence="11">
    <location>
        <begin position="152"/>
        <end position="170"/>
    </location>
</feature>
<dbReference type="FunFam" id="1.20.1250.20:FF:000218">
    <property type="entry name" value="facilitated trehalose transporter Tret1"/>
    <property type="match status" value="1"/>
</dbReference>
<feature type="transmembrane region" description="Helical" evidence="11">
    <location>
        <begin position="401"/>
        <end position="418"/>
    </location>
</feature>
<dbReference type="InterPro" id="IPR020846">
    <property type="entry name" value="MFS_dom"/>
</dbReference>
<dbReference type="RefSeq" id="WP_031179472.1">
    <property type="nucleotide sequence ID" value="NZ_CP032229.1"/>
</dbReference>
<dbReference type="EMBL" id="CP032229">
    <property type="protein sequence ID" value="QBJ93809.1"/>
    <property type="molecule type" value="Genomic_DNA"/>
</dbReference>
<dbReference type="InterPro" id="IPR003663">
    <property type="entry name" value="Sugar/inositol_transpt"/>
</dbReference>
<organism evidence="13 14">
    <name type="scientific">Streptomyces seoulensis</name>
    <dbReference type="NCBI Taxonomy" id="73044"/>
    <lineage>
        <taxon>Bacteria</taxon>
        <taxon>Bacillati</taxon>
        <taxon>Actinomycetota</taxon>
        <taxon>Actinomycetes</taxon>
        <taxon>Kitasatosporales</taxon>
        <taxon>Streptomycetaceae</taxon>
        <taxon>Streptomyces</taxon>
    </lineage>
</organism>
<dbReference type="Gene3D" id="1.20.1250.20">
    <property type="entry name" value="MFS general substrate transporter like domains"/>
    <property type="match status" value="1"/>
</dbReference>
<keyword evidence="5" id="KW-0762">Sugar transport</keyword>
<dbReference type="PANTHER" id="PTHR48020">
    <property type="entry name" value="PROTON MYO-INOSITOL COTRANSPORTER"/>
    <property type="match status" value="1"/>
</dbReference>
<keyword evidence="4" id="KW-1003">Cell membrane</keyword>
<evidence type="ECO:0000256" key="7">
    <source>
        <dbReference type="ARBA" id="ARBA00022989"/>
    </source>
</evidence>
<keyword evidence="8 11" id="KW-0472">Membrane</keyword>
<dbReference type="PANTHER" id="PTHR48020:SF12">
    <property type="entry name" value="PROTON MYO-INOSITOL COTRANSPORTER"/>
    <property type="match status" value="1"/>
</dbReference>
<feature type="transmembrane region" description="Helical" evidence="11">
    <location>
        <begin position="122"/>
        <end position="140"/>
    </location>
</feature>
<feature type="region of interest" description="Disordered" evidence="10">
    <location>
        <begin position="461"/>
        <end position="481"/>
    </location>
</feature>
<evidence type="ECO:0000256" key="10">
    <source>
        <dbReference type="SAM" id="MobiDB-lite"/>
    </source>
</evidence>
<keyword evidence="7 11" id="KW-1133">Transmembrane helix</keyword>
<feature type="transmembrane region" description="Helical" evidence="11">
    <location>
        <begin position="424"/>
        <end position="442"/>
    </location>
</feature>
<keyword evidence="6 11" id="KW-0812">Transmembrane</keyword>
<feature type="domain" description="Major facilitator superfamily (MFS) profile" evidence="12">
    <location>
        <begin position="28"/>
        <end position="446"/>
    </location>
</feature>
<dbReference type="STRING" id="73044.GCA_000725795_00631"/>
<dbReference type="AlphaFoldDB" id="A0A4P6U1I3"/>
<feature type="compositionally biased region" description="Basic and acidic residues" evidence="10">
    <location>
        <begin position="470"/>
        <end position="481"/>
    </location>
</feature>
<protein>
    <submittedName>
        <fullName evidence="13">Sugar porter family MFS transporter</fullName>
    </submittedName>
</protein>
<dbReference type="InterPro" id="IPR036259">
    <property type="entry name" value="MFS_trans_sf"/>
</dbReference>
<sequence>MQGFSREPGTHGPVDQVPPEGLRKIYRWAALIAVGGFLFGYDTGVVSGALLFITRDFRLSAAEQGTIVSVLLVGAMVGALLAGRLADAIGRRKAVALEGAVFIVGTAIAATAPTYWQLLAGRVLLGLAVGAASATVPVYLSEISPTAIRGRVLSANQLMITVGILVSYLIDLAFSGSGDWRLMFALGAVPASVLTLCALLVLPESLPWLVRKGRWTQAHEVLALVLPKDEAERVATGLRHRDGGHAPRPGWRTLLGPKVRPALIVGVTMAVIQQFGGINTIIYYAPTIIEKTGLSASNSIFYSVFIGVINLVMTIVATRLIDRAGRRTLLLVSLAGMAVLVGLLGLSFIAGWNSELSLLCMILYIAAYAGGLGPIFWVLVGEVFPPSVRALGSSTATTTNWICNFAVSQAFLPLAAAIGQGETFLVFAAICLCGLLFVARFVPETKDRSFEEVDAALQARFGRSGPAGDDTGRRARDRSRI</sequence>
<feature type="transmembrane region" description="Helical" evidence="11">
    <location>
        <begin position="300"/>
        <end position="321"/>
    </location>
</feature>
<comment type="subcellular location">
    <subcellularLocation>
        <location evidence="1">Cell membrane</location>
        <topology evidence="1">Multi-pass membrane protein</topology>
    </subcellularLocation>
</comment>
<reference evidence="13 14" key="1">
    <citation type="submission" date="2018-08" db="EMBL/GenBank/DDBJ databases">
        <title>The complete genome sequence of Streptomyces seoulensis, a pioneer strain for nickel superoxide dismutase discovery.</title>
        <authorList>
            <person name="Shin J."/>
            <person name="Lee J.-S."/>
            <person name="Lee E.-J."/>
            <person name="Youn H.-D."/>
        </authorList>
    </citation>
    <scope>NUCLEOTIDE SEQUENCE [LARGE SCALE GENOMIC DNA]</scope>
    <source>
        <strain evidence="13 14">KCTC 9819</strain>
    </source>
</reference>
<evidence type="ECO:0000313" key="13">
    <source>
        <dbReference type="EMBL" id="QBJ93809.1"/>
    </source>
</evidence>
<dbReference type="InterPro" id="IPR050814">
    <property type="entry name" value="Myo-inositol_Transporter"/>
</dbReference>
<evidence type="ECO:0000256" key="4">
    <source>
        <dbReference type="ARBA" id="ARBA00022475"/>
    </source>
</evidence>
<feature type="transmembrane region" description="Helical" evidence="11">
    <location>
        <begin position="356"/>
        <end position="380"/>
    </location>
</feature>
<evidence type="ECO:0000256" key="9">
    <source>
        <dbReference type="RuleBase" id="RU003346"/>
    </source>
</evidence>
<evidence type="ECO:0000259" key="12">
    <source>
        <dbReference type="PROSITE" id="PS50850"/>
    </source>
</evidence>
<evidence type="ECO:0000256" key="5">
    <source>
        <dbReference type="ARBA" id="ARBA00022597"/>
    </source>
</evidence>
<gene>
    <name evidence="13" type="ORF">D0Z67_28415</name>
</gene>
<accession>A0A4P6U1I3</accession>
<dbReference type="NCBIfam" id="TIGR00879">
    <property type="entry name" value="SP"/>
    <property type="match status" value="1"/>
</dbReference>
<dbReference type="SUPFAM" id="SSF103473">
    <property type="entry name" value="MFS general substrate transporter"/>
    <property type="match status" value="1"/>
</dbReference>
<feature type="transmembrane region" description="Helical" evidence="11">
    <location>
        <begin position="65"/>
        <end position="83"/>
    </location>
</feature>
<evidence type="ECO:0000256" key="8">
    <source>
        <dbReference type="ARBA" id="ARBA00023136"/>
    </source>
</evidence>
<dbReference type="PROSITE" id="PS00217">
    <property type="entry name" value="SUGAR_TRANSPORT_2"/>
    <property type="match status" value="1"/>
</dbReference>
<dbReference type="PROSITE" id="PS50850">
    <property type="entry name" value="MFS"/>
    <property type="match status" value="1"/>
</dbReference>
<dbReference type="Pfam" id="PF00083">
    <property type="entry name" value="Sugar_tr"/>
    <property type="match status" value="1"/>
</dbReference>
<dbReference type="GO" id="GO:0005886">
    <property type="term" value="C:plasma membrane"/>
    <property type="evidence" value="ECO:0007669"/>
    <property type="project" value="UniProtKB-SubCell"/>
</dbReference>
<evidence type="ECO:0000256" key="1">
    <source>
        <dbReference type="ARBA" id="ARBA00004651"/>
    </source>
</evidence>
<feature type="transmembrane region" description="Helical" evidence="11">
    <location>
        <begin position="328"/>
        <end position="350"/>
    </location>
</feature>
<feature type="transmembrane region" description="Helical" evidence="11">
    <location>
        <begin position="28"/>
        <end position="53"/>
    </location>
</feature>
<keyword evidence="14" id="KW-1185">Reference proteome</keyword>
<dbReference type="PRINTS" id="PR00171">
    <property type="entry name" value="SUGRTRNSPORT"/>
</dbReference>
<proteinExistence type="inferred from homology"/>
<comment type="similarity">
    <text evidence="2 9">Belongs to the major facilitator superfamily. Sugar transporter (TC 2.A.1.1) family.</text>
</comment>
<feature type="transmembrane region" description="Helical" evidence="11">
    <location>
        <begin position="262"/>
        <end position="285"/>
    </location>
</feature>
<dbReference type="GO" id="GO:0022857">
    <property type="term" value="F:transmembrane transporter activity"/>
    <property type="evidence" value="ECO:0007669"/>
    <property type="project" value="InterPro"/>
</dbReference>
<evidence type="ECO:0000256" key="6">
    <source>
        <dbReference type="ARBA" id="ARBA00022692"/>
    </source>
</evidence>
<evidence type="ECO:0000313" key="14">
    <source>
        <dbReference type="Proteomes" id="UP000292547"/>
    </source>
</evidence>
<evidence type="ECO:0000256" key="3">
    <source>
        <dbReference type="ARBA" id="ARBA00022448"/>
    </source>
</evidence>
<dbReference type="InterPro" id="IPR005829">
    <property type="entry name" value="Sugar_transporter_CS"/>
</dbReference>
<evidence type="ECO:0000256" key="11">
    <source>
        <dbReference type="SAM" id="Phobius"/>
    </source>
</evidence>
<dbReference type="KEGG" id="sseo:D0Z67_28415"/>
<dbReference type="GeneID" id="300102830"/>
<dbReference type="OrthoDB" id="4008739at2"/>
<feature type="transmembrane region" description="Helical" evidence="11">
    <location>
        <begin position="95"/>
        <end position="116"/>
    </location>
</feature>
<feature type="transmembrane region" description="Helical" evidence="11">
    <location>
        <begin position="182"/>
        <end position="202"/>
    </location>
</feature>
<evidence type="ECO:0000256" key="2">
    <source>
        <dbReference type="ARBA" id="ARBA00010992"/>
    </source>
</evidence>
<dbReference type="Proteomes" id="UP000292547">
    <property type="component" value="Chromosome"/>
</dbReference>
<dbReference type="InterPro" id="IPR005828">
    <property type="entry name" value="MFS_sugar_transport-like"/>
</dbReference>
<keyword evidence="3 9" id="KW-0813">Transport</keyword>
<name>A0A4P6U1I3_STRSO</name>
<dbReference type="PROSITE" id="PS00216">
    <property type="entry name" value="SUGAR_TRANSPORT_1"/>
    <property type="match status" value="1"/>
</dbReference>